<dbReference type="Proteomes" id="UP001515500">
    <property type="component" value="Chromosome 15"/>
</dbReference>
<evidence type="ECO:0000313" key="3">
    <source>
        <dbReference type="RefSeq" id="XP_039140404.1"/>
    </source>
</evidence>
<sequence>MMDEFDKSDLGLLSYYLGIEVEQGEKQISVRQSAYACRILKQFGMSECNATYVPMEHKLKLHKDREDEPVDPTEYRRVIGSLRYLLHTRPDLSYFVGMLSRYMERPTLIHLKDVKQILRYLKDTIHFGLTYTRGGNDVELGGYTDSDLASDPDDRRSTGGIVFYINNNLVSWGLYKQRTVALSSYEAEYVAAAAAACQAVWLASVIKEITGNKLKLVTLFVDNR</sequence>
<reference evidence="3" key="1">
    <citation type="submission" date="2025-08" db="UniProtKB">
        <authorList>
            <consortium name="RefSeq"/>
        </authorList>
    </citation>
    <scope>IDENTIFICATION</scope>
</reference>
<dbReference type="GeneID" id="120277611"/>
<feature type="domain" description="Reverse transcriptase Ty1/copia-type" evidence="1">
    <location>
        <begin position="1"/>
        <end position="56"/>
    </location>
</feature>
<dbReference type="CDD" id="cd09272">
    <property type="entry name" value="RNase_HI_RT_Ty1"/>
    <property type="match status" value="1"/>
</dbReference>
<dbReference type="Pfam" id="PF07727">
    <property type="entry name" value="RVT_2"/>
    <property type="match status" value="1"/>
</dbReference>
<evidence type="ECO:0000259" key="1">
    <source>
        <dbReference type="Pfam" id="PF07727"/>
    </source>
</evidence>
<dbReference type="InterPro" id="IPR043502">
    <property type="entry name" value="DNA/RNA_pol_sf"/>
</dbReference>
<evidence type="ECO:0000313" key="2">
    <source>
        <dbReference type="Proteomes" id="UP001515500"/>
    </source>
</evidence>
<keyword evidence="2" id="KW-1185">Reference proteome</keyword>
<dbReference type="SUPFAM" id="SSF56672">
    <property type="entry name" value="DNA/RNA polymerases"/>
    <property type="match status" value="1"/>
</dbReference>
<gene>
    <name evidence="3" type="primary">LOC120277611</name>
</gene>
<protein>
    <submittedName>
        <fullName evidence="3">Secreted RxLR effector protein 161-like</fullName>
    </submittedName>
</protein>
<proteinExistence type="predicted"/>
<name>A0AB40CKC0_DIOCR</name>
<accession>A0AB40CKC0</accession>
<dbReference type="InterPro" id="IPR013103">
    <property type="entry name" value="RVT_2"/>
</dbReference>
<dbReference type="PANTHER" id="PTHR11439">
    <property type="entry name" value="GAG-POL-RELATED RETROTRANSPOSON"/>
    <property type="match status" value="1"/>
</dbReference>
<dbReference type="PANTHER" id="PTHR11439:SF515">
    <property type="entry name" value="GAG-POL POLYPROTEIN"/>
    <property type="match status" value="1"/>
</dbReference>
<organism evidence="2 3">
    <name type="scientific">Dioscorea cayennensis subsp. rotundata</name>
    <name type="common">White Guinea yam</name>
    <name type="synonym">Dioscorea rotundata</name>
    <dbReference type="NCBI Taxonomy" id="55577"/>
    <lineage>
        <taxon>Eukaryota</taxon>
        <taxon>Viridiplantae</taxon>
        <taxon>Streptophyta</taxon>
        <taxon>Embryophyta</taxon>
        <taxon>Tracheophyta</taxon>
        <taxon>Spermatophyta</taxon>
        <taxon>Magnoliopsida</taxon>
        <taxon>Liliopsida</taxon>
        <taxon>Dioscoreales</taxon>
        <taxon>Dioscoreaceae</taxon>
        <taxon>Dioscorea</taxon>
    </lineage>
</organism>
<dbReference type="AlphaFoldDB" id="A0AB40CKC0"/>
<dbReference type="RefSeq" id="XP_039140404.1">
    <property type="nucleotide sequence ID" value="XM_039284470.1"/>
</dbReference>